<sequence length="320" mass="36714">MNWKKIKKKEKAEKTPKVKKISRKKSTTFVSVGFIALLIFSGVAVIRSNVMASSMSETINKVAKLEEQGKPKETKELDVVSLYHYVSSFAKEYITYDSEEKDTNKRFDRLSTYVSFDSGQLDEGIKGKYKRTVKSIELTKVEESSDSLLAHMTVSYEEQLEKKKVQTTTVMVVPVIEKDGLYAVVSRPYFLALEVPKGKTTPLKEVQKPLDVDAKERKKMETFLTLFFGKYAEAKKTELALLMKEPVLTDGKAKFKEIEKGSLNFFDTKDKKVQGVQVSAIFENKETKVTHTENFTLWIGETENSQFIYTFKHYFTESRE</sequence>
<comment type="caution">
    <text evidence="1">The sequence shown here is derived from an EMBL/GenBank/DDBJ whole genome shotgun (WGS) entry which is preliminary data.</text>
</comment>
<evidence type="ECO:0000313" key="2">
    <source>
        <dbReference type="Proteomes" id="UP000630615"/>
    </source>
</evidence>
<dbReference type="InterPro" id="IPR024735">
    <property type="entry name" value="TcpC"/>
</dbReference>
<dbReference type="Proteomes" id="UP000630615">
    <property type="component" value="Unassembled WGS sequence"/>
</dbReference>
<reference evidence="2" key="1">
    <citation type="journal article" date="2019" name="Int. J. Syst. Evol. Microbiol.">
        <title>The Global Catalogue of Microorganisms (GCM) 10K type strain sequencing project: providing services to taxonomists for standard genome sequencing and annotation.</title>
        <authorList>
            <consortium name="The Broad Institute Genomics Platform"/>
            <consortium name="The Broad Institute Genome Sequencing Center for Infectious Disease"/>
            <person name="Wu L."/>
            <person name="Ma J."/>
        </authorList>
    </citation>
    <scope>NUCLEOTIDE SEQUENCE [LARGE SCALE GENOMIC DNA]</scope>
    <source>
        <strain evidence="2">CGMCC 1.15942</strain>
    </source>
</reference>
<gene>
    <name evidence="1" type="ORF">GCM10011573_25510</name>
</gene>
<dbReference type="Gene3D" id="3.10.450.540">
    <property type="match status" value="2"/>
</dbReference>
<dbReference type="CDD" id="cd16428">
    <property type="entry name" value="TcpC_C"/>
    <property type="match status" value="1"/>
</dbReference>
<dbReference type="RefSeq" id="WP_088270569.1">
    <property type="nucleotide sequence ID" value="NZ_BMKI01000006.1"/>
</dbReference>
<dbReference type="EMBL" id="BMKI01000006">
    <property type="protein sequence ID" value="GGC94767.1"/>
    <property type="molecule type" value="Genomic_DNA"/>
</dbReference>
<protein>
    <submittedName>
        <fullName evidence="1">Conjugal transfer protein</fullName>
    </submittedName>
</protein>
<dbReference type="InterPro" id="IPR035628">
    <property type="entry name" value="TcpC_C"/>
</dbReference>
<organism evidence="1 2">
    <name type="scientific">Enterococcus wangshanyuanii</name>
    <dbReference type="NCBI Taxonomy" id="2005703"/>
    <lineage>
        <taxon>Bacteria</taxon>
        <taxon>Bacillati</taxon>
        <taxon>Bacillota</taxon>
        <taxon>Bacilli</taxon>
        <taxon>Lactobacillales</taxon>
        <taxon>Enterococcaceae</taxon>
        <taxon>Enterococcus</taxon>
    </lineage>
</organism>
<proteinExistence type="predicted"/>
<evidence type="ECO:0000313" key="1">
    <source>
        <dbReference type="EMBL" id="GGC94767.1"/>
    </source>
</evidence>
<keyword evidence="2" id="KW-1185">Reference proteome</keyword>
<dbReference type="CDD" id="cd16386">
    <property type="entry name" value="TcpC_N"/>
    <property type="match status" value="1"/>
</dbReference>
<name>A0ABQ1PCW8_9ENTE</name>
<accession>A0ABQ1PCW8</accession>
<dbReference type="Pfam" id="PF12642">
    <property type="entry name" value="TpcC"/>
    <property type="match status" value="1"/>
</dbReference>